<keyword evidence="5 6" id="KW-0472">Membrane</keyword>
<dbReference type="InterPro" id="IPR009248">
    <property type="entry name" value="SbmA_BacA"/>
</dbReference>
<evidence type="ECO:0000313" key="7">
    <source>
        <dbReference type="EMBL" id="KEQ15268.1"/>
    </source>
</evidence>
<dbReference type="AlphaFoldDB" id="A0A081N9Z5"/>
<protein>
    <recommendedName>
        <fullName evidence="9">Transporter</fullName>
    </recommendedName>
</protein>
<keyword evidence="2" id="KW-0813">Transport</keyword>
<dbReference type="Pfam" id="PF05992">
    <property type="entry name" value="SbmA_BacA"/>
    <property type="match status" value="2"/>
</dbReference>
<feature type="transmembrane region" description="Helical" evidence="6">
    <location>
        <begin position="130"/>
        <end position="149"/>
    </location>
</feature>
<dbReference type="eggNOG" id="COG1133">
    <property type="taxonomic scope" value="Bacteria"/>
</dbReference>
<evidence type="ECO:0000256" key="6">
    <source>
        <dbReference type="SAM" id="Phobius"/>
    </source>
</evidence>
<feature type="transmembrane region" description="Helical" evidence="6">
    <location>
        <begin position="274"/>
        <end position="298"/>
    </location>
</feature>
<feature type="transmembrane region" description="Helical" evidence="6">
    <location>
        <begin position="191"/>
        <end position="210"/>
    </location>
</feature>
<dbReference type="EMBL" id="JOKG01000001">
    <property type="protein sequence ID" value="KEQ15268.1"/>
    <property type="molecule type" value="Genomic_DNA"/>
</dbReference>
<evidence type="ECO:0000256" key="4">
    <source>
        <dbReference type="ARBA" id="ARBA00022989"/>
    </source>
</evidence>
<keyword evidence="8" id="KW-1185">Reference proteome</keyword>
<dbReference type="GO" id="GO:0015833">
    <property type="term" value="P:peptide transport"/>
    <property type="evidence" value="ECO:0007669"/>
    <property type="project" value="InterPro"/>
</dbReference>
<dbReference type="InterPro" id="IPR036640">
    <property type="entry name" value="ABC1_TM_sf"/>
</dbReference>
<dbReference type="PANTHER" id="PTHR11384:SF59">
    <property type="entry name" value="LYSOSOMAL COBALAMIN TRANSPORTER ABCD4"/>
    <property type="match status" value="1"/>
</dbReference>
<proteinExistence type="predicted"/>
<dbReference type="SUPFAM" id="SSF90123">
    <property type="entry name" value="ABC transporter transmembrane region"/>
    <property type="match status" value="1"/>
</dbReference>
<evidence type="ECO:0000256" key="5">
    <source>
        <dbReference type="ARBA" id="ARBA00023136"/>
    </source>
</evidence>
<dbReference type="GO" id="GO:0005886">
    <property type="term" value="C:plasma membrane"/>
    <property type="evidence" value="ECO:0007669"/>
    <property type="project" value="UniProtKB-SubCell"/>
</dbReference>
<comment type="subcellular location">
    <subcellularLocation>
        <location evidence="1">Cell membrane</location>
        <topology evidence="1">Multi-pass membrane protein</topology>
    </subcellularLocation>
</comment>
<sequence>MLRSFFLSRRWAVWAWGVLVVLLASIATEVFMMTKLNSWYGEMWDMMQLADPDSIDKFWKLIIVFCEIVFPYVLLRVTSSYLSQHYCFRWRQAMTEAYMPFWQKVEHDVEGASQRMQEDPQRFARVTEQLALGLFRSILTLIAFVPILWELSDSICDKFTEWMNSSAYTERYDSLPPSLVSMEWMVNIPGFLLWLSAGLALTAIVISYFVGIKLPGLEYKNQKVEARFRKRLVYAEDDKAFADMPTLLEMITGLRFNYFRLFLHYSYFSLWQNFFFQFVIIVDLMVIGPAVIYGIVLLGTLNMVSHAFSSVSDSLSYFTENWSTVTELLSIIKRLREFEVNIGFNQAQTIQDLPSGDLT</sequence>
<accession>A0A081N9Z5</accession>
<keyword evidence="3 6" id="KW-0812">Transmembrane</keyword>
<evidence type="ECO:0008006" key="9">
    <source>
        <dbReference type="Google" id="ProtNLM"/>
    </source>
</evidence>
<dbReference type="InterPro" id="IPR050835">
    <property type="entry name" value="ABC_transporter_sub-D"/>
</dbReference>
<evidence type="ECO:0000256" key="2">
    <source>
        <dbReference type="ARBA" id="ARBA00022448"/>
    </source>
</evidence>
<dbReference type="Proteomes" id="UP000028006">
    <property type="component" value="Unassembled WGS sequence"/>
</dbReference>
<evidence type="ECO:0000256" key="1">
    <source>
        <dbReference type="ARBA" id="ARBA00004651"/>
    </source>
</evidence>
<name>A0A081N9Z5_9GAMM</name>
<evidence type="ECO:0000256" key="3">
    <source>
        <dbReference type="ARBA" id="ARBA00022692"/>
    </source>
</evidence>
<keyword evidence="4 6" id="KW-1133">Transmembrane helix</keyword>
<dbReference type="GO" id="GO:0005524">
    <property type="term" value="F:ATP binding"/>
    <property type="evidence" value="ECO:0007669"/>
    <property type="project" value="InterPro"/>
</dbReference>
<dbReference type="Gene3D" id="1.20.1560.10">
    <property type="entry name" value="ABC transporter type 1, transmembrane domain"/>
    <property type="match status" value="1"/>
</dbReference>
<evidence type="ECO:0000313" key="8">
    <source>
        <dbReference type="Proteomes" id="UP000028006"/>
    </source>
</evidence>
<dbReference type="PANTHER" id="PTHR11384">
    <property type="entry name" value="ATP-BINDING CASSETTE, SUB-FAMILY D MEMBER"/>
    <property type="match status" value="1"/>
</dbReference>
<dbReference type="RefSeq" id="WP_034872462.1">
    <property type="nucleotide sequence ID" value="NZ_JOKG01000001.1"/>
</dbReference>
<organism evidence="7 8">
    <name type="scientific">Endozoicomonas montiporae</name>
    <dbReference type="NCBI Taxonomy" id="1027273"/>
    <lineage>
        <taxon>Bacteria</taxon>
        <taxon>Pseudomonadati</taxon>
        <taxon>Pseudomonadota</taxon>
        <taxon>Gammaproteobacteria</taxon>
        <taxon>Oceanospirillales</taxon>
        <taxon>Endozoicomonadaceae</taxon>
        <taxon>Endozoicomonas</taxon>
    </lineage>
</organism>
<gene>
    <name evidence="7" type="ORF">GZ77_00930</name>
</gene>
<dbReference type="GO" id="GO:1904680">
    <property type="term" value="F:peptide transmembrane transporter activity"/>
    <property type="evidence" value="ECO:0007669"/>
    <property type="project" value="InterPro"/>
</dbReference>
<comment type="caution">
    <text evidence="7">The sequence shown here is derived from an EMBL/GenBank/DDBJ whole genome shotgun (WGS) entry which is preliminary data.</text>
</comment>
<reference evidence="7 8" key="1">
    <citation type="submission" date="2014-06" db="EMBL/GenBank/DDBJ databases">
        <title>Whole Genome Sequences of Three Symbiotic Endozoicomonas Bacteria.</title>
        <authorList>
            <person name="Neave M.J."/>
            <person name="Apprill A."/>
            <person name="Voolstra C.R."/>
        </authorList>
    </citation>
    <scope>NUCLEOTIDE SEQUENCE [LARGE SCALE GENOMIC DNA]</scope>
    <source>
        <strain evidence="7 8">LMG 24815</strain>
    </source>
</reference>
<feature type="transmembrane region" description="Helical" evidence="6">
    <location>
        <begin position="58"/>
        <end position="75"/>
    </location>
</feature>